<keyword evidence="5" id="KW-1185">Reference proteome</keyword>
<dbReference type="SUPFAM" id="SSF51905">
    <property type="entry name" value="FAD/NAD(P)-binding domain"/>
    <property type="match status" value="1"/>
</dbReference>
<evidence type="ECO:0000256" key="2">
    <source>
        <dbReference type="ARBA" id="ARBA00023002"/>
    </source>
</evidence>
<dbReference type="GO" id="GO:0016491">
    <property type="term" value="F:oxidoreductase activity"/>
    <property type="evidence" value="ECO:0007669"/>
    <property type="project" value="UniProtKB-KW"/>
</dbReference>
<dbReference type="Gene3D" id="3.50.50.60">
    <property type="entry name" value="FAD/NAD(P)-binding domain"/>
    <property type="match status" value="2"/>
</dbReference>
<keyword evidence="2" id="KW-0560">Oxidoreductase</keyword>
<dbReference type="EMBL" id="SMFL01000004">
    <property type="protein sequence ID" value="TDE15485.1"/>
    <property type="molecule type" value="Genomic_DNA"/>
</dbReference>
<dbReference type="Pfam" id="PF07992">
    <property type="entry name" value="Pyr_redox_2"/>
    <property type="match status" value="1"/>
</dbReference>
<dbReference type="RefSeq" id="WP_131958748.1">
    <property type="nucleotide sequence ID" value="NZ_SMFL01000004.1"/>
</dbReference>
<evidence type="ECO:0000256" key="1">
    <source>
        <dbReference type="ARBA" id="ARBA00022630"/>
    </source>
</evidence>
<dbReference type="PANTHER" id="PTHR48105">
    <property type="entry name" value="THIOREDOXIN REDUCTASE 1-RELATED-RELATED"/>
    <property type="match status" value="1"/>
</dbReference>
<dbReference type="InterPro" id="IPR023753">
    <property type="entry name" value="FAD/NAD-binding_dom"/>
</dbReference>
<dbReference type="InterPro" id="IPR036188">
    <property type="entry name" value="FAD/NAD-bd_sf"/>
</dbReference>
<accession>A0A4R5DW46</accession>
<dbReference type="PRINTS" id="PR00368">
    <property type="entry name" value="FADPNR"/>
</dbReference>
<name>A0A4R5DW46_9BACT</name>
<evidence type="ECO:0000313" key="5">
    <source>
        <dbReference type="Proteomes" id="UP000294850"/>
    </source>
</evidence>
<sequence>MKEEQKFDVIIIGGSYAGLAAAMSLGRAIRKVLIIDSGKPCNIQTPYSHNHLTQDGSTPAEIAAIAVKQVLAYPTVKLKQGFAVSVSGKNNKFEVFTETGEQYAAKKIIFTTGIRDLKPAIPGFSECWGISIIHCPYCHGYEYRDEPTGIFVNGEGAFEFARLIKNWTQKVTILTNGAATFEETTRQKIYEIGVEIIEKQVKTFDHKNGLLENIHFTDESAFALNVMYARVPFEQHSQIPLNLGCEFNELGYIKIDDFQKTNLPGIYAAGDNTSMMRSVSGAIAAGSKAGAMINLELIHEGL</sequence>
<feature type="domain" description="FAD/NAD(P)-binding" evidence="3">
    <location>
        <begin position="7"/>
        <end position="286"/>
    </location>
</feature>
<dbReference type="OrthoDB" id="9806179at2"/>
<protein>
    <submittedName>
        <fullName evidence="4">NAD(P)/FAD-dependent oxidoreductase</fullName>
    </submittedName>
</protein>
<keyword evidence="1" id="KW-0285">Flavoprotein</keyword>
<dbReference type="AlphaFoldDB" id="A0A4R5DW46"/>
<gene>
    <name evidence="4" type="ORF">E0F88_13325</name>
</gene>
<comment type="caution">
    <text evidence="4">The sequence shown here is derived from an EMBL/GenBank/DDBJ whole genome shotgun (WGS) entry which is preliminary data.</text>
</comment>
<dbReference type="InterPro" id="IPR050097">
    <property type="entry name" value="Ferredoxin-NADP_redctase_2"/>
</dbReference>
<proteinExistence type="predicted"/>
<dbReference type="Proteomes" id="UP000294850">
    <property type="component" value="Unassembled WGS sequence"/>
</dbReference>
<evidence type="ECO:0000259" key="3">
    <source>
        <dbReference type="Pfam" id="PF07992"/>
    </source>
</evidence>
<evidence type="ECO:0000313" key="4">
    <source>
        <dbReference type="EMBL" id="TDE15485.1"/>
    </source>
</evidence>
<reference evidence="4 5" key="1">
    <citation type="submission" date="2019-03" db="EMBL/GenBank/DDBJ databases">
        <title>Dyadobacter AR-3-6 sp. nov., isolated from arctic soil.</title>
        <authorList>
            <person name="Chaudhary D.K."/>
        </authorList>
    </citation>
    <scope>NUCLEOTIDE SEQUENCE [LARGE SCALE GENOMIC DNA]</scope>
    <source>
        <strain evidence="4 5">AR-3-6</strain>
    </source>
</reference>
<organism evidence="4 5">
    <name type="scientific">Dyadobacter psychrotolerans</name>
    <dbReference type="NCBI Taxonomy" id="2541721"/>
    <lineage>
        <taxon>Bacteria</taxon>
        <taxon>Pseudomonadati</taxon>
        <taxon>Bacteroidota</taxon>
        <taxon>Cytophagia</taxon>
        <taxon>Cytophagales</taxon>
        <taxon>Spirosomataceae</taxon>
        <taxon>Dyadobacter</taxon>
    </lineage>
</organism>
<dbReference type="PRINTS" id="PR00469">
    <property type="entry name" value="PNDRDTASEII"/>
</dbReference>